<name>A0ABU9IFN6_9SPHN</name>
<proteinExistence type="predicted"/>
<organism evidence="1 2">
    <name type="scientific">Aurantiacibacter gilvus</name>
    <dbReference type="NCBI Taxonomy" id="3139141"/>
    <lineage>
        <taxon>Bacteria</taxon>
        <taxon>Pseudomonadati</taxon>
        <taxon>Pseudomonadota</taxon>
        <taxon>Alphaproteobacteria</taxon>
        <taxon>Sphingomonadales</taxon>
        <taxon>Erythrobacteraceae</taxon>
        <taxon>Aurantiacibacter</taxon>
    </lineage>
</organism>
<dbReference type="RefSeq" id="WP_341673798.1">
    <property type="nucleotide sequence ID" value="NZ_JBBYHV010000002.1"/>
</dbReference>
<dbReference type="SUPFAM" id="SSF52091">
    <property type="entry name" value="SpoIIaa-like"/>
    <property type="match status" value="2"/>
</dbReference>
<dbReference type="Pfam" id="PF11964">
    <property type="entry name" value="SpoIIAA-like"/>
    <property type="match status" value="2"/>
</dbReference>
<reference evidence="1 2" key="1">
    <citation type="submission" date="2024-04" db="EMBL/GenBank/DDBJ databases">
        <title>Aurantiacibacter sp. DGU6 16S ribosomal RNA gene Genome sequencing and assembly.</title>
        <authorList>
            <person name="Park S."/>
        </authorList>
    </citation>
    <scope>NUCLEOTIDE SEQUENCE [LARGE SCALE GENOMIC DNA]</scope>
    <source>
        <strain evidence="1 2">DGU6</strain>
    </source>
</reference>
<evidence type="ECO:0000313" key="1">
    <source>
        <dbReference type="EMBL" id="MEL1251238.1"/>
    </source>
</evidence>
<gene>
    <name evidence="1" type="ORF">AAEO60_11200</name>
</gene>
<sequence>MIDLDLSDPQLAVISPQGALSEADFTGLAGAIDNHINTTDSVPALVICVDKLPYWDSIGALTRHFHFVQQHHQLVRKVAIVGDSPLLSVAPEIANRFVEATVRRFPSAKLEEAKEWARAEGDDPGRFEPIDGLPSDVIALRVVGVITADDYRDMLIPLMQEKLAQHDKLKCLLVLDDDYATFSGGAAWEDTKFDLRHMTDFSRIALVTDIGWMIKTARLFQPILPYELGIFPLAELEEAKSWIKH</sequence>
<dbReference type="InterPro" id="IPR036513">
    <property type="entry name" value="STAS_dom_sf"/>
</dbReference>
<protein>
    <submittedName>
        <fullName evidence="1">STAS/SEC14 domain-containing protein</fullName>
    </submittedName>
</protein>
<dbReference type="InterPro" id="IPR021866">
    <property type="entry name" value="SpoIIAA-like"/>
</dbReference>
<comment type="caution">
    <text evidence="1">The sequence shown here is derived from an EMBL/GenBank/DDBJ whole genome shotgun (WGS) entry which is preliminary data.</text>
</comment>
<dbReference type="InterPro" id="IPR038396">
    <property type="entry name" value="SpoIIAA-like_sf"/>
</dbReference>
<dbReference type="Gene3D" id="3.40.50.10600">
    <property type="entry name" value="SpoIIaa-like domains"/>
    <property type="match status" value="2"/>
</dbReference>
<accession>A0ABU9IFN6</accession>
<keyword evidence="2" id="KW-1185">Reference proteome</keyword>
<dbReference type="EMBL" id="JBBYHV010000002">
    <property type="protein sequence ID" value="MEL1251238.1"/>
    <property type="molecule type" value="Genomic_DNA"/>
</dbReference>
<evidence type="ECO:0000313" key="2">
    <source>
        <dbReference type="Proteomes" id="UP001497045"/>
    </source>
</evidence>
<dbReference type="Proteomes" id="UP001497045">
    <property type="component" value="Unassembled WGS sequence"/>
</dbReference>